<reference evidence="2" key="1">
    <citation type="submission" date="2020-03" db="EMBL/GenBank/DDBJ databases">
        <title>Hybrid Assembly of Korean Phytophthora infestans isolates.</title>
        <authorList>
            <person name="Prokchorchik M."/>
            <person name="Lee Y."/>
            <person name="Seo J."/>
            <person name="Cho J.-H."/>
            <person name="Park Y.-E."/>
            <person name="Jang D.-C."/>
            <person name="Im J.-S."/>
            <person name="Choi J.-G."/>
            <person name="Park H.-J."/>
            <person name="Lee G.-B."/>
            <person name="Lee Y.-G."/>
            <person name="Hong S.-Y."/>
            <person name="Cho K."/>
            <person name="Sohn K.H."/>
        </authorList>
    </citation>
    <scope>NUCLEOTIDE SEQUENCE</scope>
    <source>
        <strain evidence="2">KR_2_A2</strain>
    </source>
</reference>
<feature type="region of interest" description="Disordered" evidence="1">
    <location>
        <begin position="471"/>
        <end position="492"/>
    </location>
</feature>
<proteinExistence type="predicted"/>
<accession>A0A8S9UG71</accession>
<organism evidence="2 3">
    <name type="scientific">Phytophthora infestans</name>
    <name type="common">Potato late blight agent</name>
    <name type="synonym">Botrytis infestans</name>
    <dbReference type="NCBI Taxonomy" id="4787"/>
    <lineage>
        <taxon>Eukaryota</taxon>
        <taxon>Sar</taxon>
        <taxon>Stramenopiles</taxon>
        <taxon>Oomycota</taxon>
        <taxon>Peronosporomycetes</taxon>
        <taxon>Peronosporales</taxon>
        <taxon>Peronosporaceae</taxon>
        <taxon>Phytophthora</taxon>
    </lineage>
</organism>
<sequence>RRTEVEQNPVLQKTQKRRFPQKSKDLERAPNDIYSANHLSDRFIKEAPLLRVFELLCPGYGYYPVASSYGRKALKYYMMRALRLAYQRAGGRIILLSDVWQNIAKNHILDCQLALCGDLLTNGLLPVSHRHDGLVIAEQLDIVTCSTDPIFSMAKNLLLFPFAPYVNYLVQTLLKRSFWNVACRAAALLRARNLVRNGHMVCAISGRYVGTQYKAALLHNDVRSKSAISPLSYASYGLERDGSTAVLSYCDSFRGFDQEILRLGELAKCVENGWSQCKKRLFMLGYALHSEYANDTRTLTNTVISGVDSLPELAVYIIGGCLTLTMSERLATIIQKRNQANLMDHRGNIGSISLRKAQNVCYQHLHSDHSLLRSMQPTRTSASTETQYTHSEKKLSCRDERVIIRDALTGMFTFLQQPIQGRSAESLAEVFEDEEFDAAYEEKMETVHQQHEKDADKFDYLASPVLHEFPNATIQHFPEKKKQRKRERTQES</sequence>
<feature type="non-terminal residue" evidence="2">
    <location>
        <position position="492"/>
    </location>
</feature>
<protein>
    <submittedName>
        <fullName evidence="2">Uncharacterized protein</fullName>
    </submittedName>
</protein>
<feature type="compositionally biased region" description="Basic residues" evidence="1">
    <location>
        <begin position="479"/>
        <end position="492"/>
    </location>
</feature>
<evidence type="ECO:0000313" key="3">
    <source>
        <dbReference type="Proteomes" id="UP000704712"/>
    </source>
</evidence>
<dbReference type="EMBL" id="JAACNO010001745">
    <property type="protein sequence ID" value="KAF4137944.1"/>
    <property type="molecule type" value="Genomic_DNA"/>
</dbReference>
<name>A0A8S9UG71_PHYIN</name>
<comment type="caution">
    <text evidence="2">The sequence shown here is derived from an EMBL/GenBank/DDBJ whole genome shotgun (WGS) entry which is preliminary data.</text>
</comment>
<dbReference type="Proteomes" id="UP000704712">
    <property type="component" value="Unassembled WGS sequence"/>
</dbReference>
<feature type="region of interest" description="Disordered" evidence="1">
    <location>
        <begin position="1"/>
        <end position="23"/>
    </location>
</feature>
<evidence type="ECO:0000313" key="2">
    <source>
        <dbReference type="EMBL" id="KAF4137944.1"/>
    </source>
</evidence>
<dbReference type="AlphaFoldDB" id="A0A8S9UG71"/>
<evidence type="ECO:0000256" key="1">
    <source>
        <dbReference type="SAM" id="MobiDB-lite"/>
    </source>
</evidence>
<gene>
    <name evidence="2" type="ORF">GN958_ATG12897</name>
</gene>